<evidence type="ECO:0000259" key="1">
    <source>
        <dbReference type="Pfam" id="PF20511"/>
    </source>
</evidence>
<dbReference type="Gene3D" id="2.60.120.10">
    <property type="entry name" value="Jelly Rolls"/>
    <property type="match status" value="1"/>
</dbReference>
<feature type="domain" description="Phosphomannose isomerase type I catalytic" evidence="1">
    <location>
        <begin position="7"/>
        <end position="66"/>
    </location>
</feature>
<dbReference type="GO" id="GO:0004476">
    <property type="term" value="F:mannose-6-phosphate isomerase activity"/>
    <property type="evidence" value="ECO:0007669"/>
    <property type="project" value="InterPro"/>
</dbReference>
<comment type="caution">
    <text evidence="2">The sequence shown here is derived from an EMBL/GenBank/DDBJ whole genome shotgun (WGS) entry which is preliminary data.</text>
</comment>
<evidence type="ECO:0000313" key="3">
    <source>
        <dbReference type="Proteomes" id="UP000682111"/>
    </source>
</evidence>
<sequence>MQLQPLFLKSIFHERIWGSTYYRKRYGYEIPLEKTGECWAISAHPNGPSIIENGHFAEKTLAELMMNEGWSACRG</sequence>
<accession>A0A919WH33</accession>
<dbReference type="Pfam" id="PF20511">
    <property type="entry name" value="PMI_typeI_cat"/>
    <property type="match status" value="1"/>
</dbReference>
<dbReference type="InterPro" id="IPR046457">
    <property type="entry name" value="PMI_typeI_cat"/>
</dbReference>
<evidence type="ECO:0000313" key="2">
    <source>
        <dbReference type="EMBL" id="GIN61875.1"/>
    </source>
</evidence>
<dbReference type="SUPFAM" id="SSF51182">
    <property type="entry name" value="RmlC-like cupins"/>
    <property type="match status" value="1"/>
</dbReference>
<dbReference type="OrthoDB" id="9808275at2"/>
<organism evidence="2 3">
    <name type="scientific">Robertmurraya siralis</name>
    <dbReference type="NCBI Taxonomy" id="77777"/>
    <lineage>
        <taxon>Bacteria</taxon>
        <taxon>Bacillati</taxon>
        <taxon>Bacillota</taxon>
        <taxon>Bacilli</taxon>
        <taxon>Bacillales</taxon>
        <taxon>Bacillaceae</taxon>
        <taxon>Robertmurraya</taxon>
    </lineage>
</organism>
<dbReference type="AlphaFoldDB" id="A0A919WH33"/>
<dbReference type="RefSeq" id="WP_095313286.1">
    <property type="nucleotide sequence ID" value="NZ_BORC01000002.1"/>
</dbReference>
<dbReference type="InterPro" id="IPR011051">
    <property type="entry name" value="RmlC_Cupin_sf"/>
</dbReference>
<reference evidence="2" key="1">
    <citation type="submission" date="2021-03" db="EMBL/GenBank/DDBJ databases">
        <title>Antimicrobial resistance genes in bacteria isolated from Japanese honey, and their potential for conferring macrolide and lincosamide resistance in the American foulbrood pathogen Paenibacillus larvae.</title>
        <authorList>
            <person name="Okamoto M."/>
            <person name="Kumagai M."/>
            <person name="Kanamori H."/>
            <person name="Takamatsu D."/>
        </authorList>
    </citation>
    <scope>NUCLEOTIDE SEQUENCE</scope>
    <source>
        <strain evidence="2">J27TS8</strain>
    </source>
</reference>
<name>A0A919WH33_9BACI</name>
<keyword evidence="3" id="KW-1185">Reference proteome</keyword>
<dbReference type="InterPro" id="IPR014710">
    <property type="entry name" value="RmlC-like_jellyroll"/>
</dbReference>
<dbReference type="Proteomes" id="UP000682111">
    <property type="component" value="Unassembled WGS sequence"/>
</dbReference>
<dbReference type="GO" id="GO:0008270">
    <property type="term" value="F:zinc ion binding"/>
    <property type="evidence" value="ECO:0007669"/>
    <property type="project" value="InterPro"/>
</dbReference>
<protein>
    <recommendedName>
        <fullName evidence="1">Phosphomannose isomerase type I catalytic domain-containing protein</fullName>
    </recommendedName>
</protein>
<proteinExistence type="predicted"/>
<dbReference type="EMBL" id="BORC01000002">
    <property type="protein sequence ID" value="GIN61875.1"/>
    <property type="molecule type" value="Genomic_DNA"/>
</dbReference>
<gene>
    <name evidence="2" type="ORF">J27TS8_18680</name>
</gene>